<dbReference type="Pfam" id="PF07587">
    <property type="entry name" value="PSD1"/>
    <property type="match status" value="1"/>
</dbReference>
<evidence type="ECO:0000259" key="6">
    <source>
        <dbReference type="PROSITE" id="PS51007"/>
    </source>
</evidence>
<sequence>MDLKDQALISAYLDGSLSPLERDSLNQLLRTDPAAREALLLQTGMHQSLIDLADTPTGHRDVVVPFDSAGQPAEPSKNHSRSRALAVAAAIVGMASVAIYFVGSGEEQKAREIAGTASENQRSPLSPKETYDLTMTRMKDTGSLKRSVSQGPTPLPATEGKLSYNQHIRPILSENCFHCHGPDPAKREGDIALHTAELAFAESGGFAPIVPGDAEKSEAILRIFDEHDPMPPTDSNRSLTEEQKDLLRRWVNEGAEYEDHWAFVKPEKVPLPEVKETKAPQHNAIDAFIQKKLEETDLSPSEEAPPEVLARRASLALTGLQPDEKLLQSYLSDSKPGAYERLVDRLLDTDSYAERMALYWLDAARYADTDGYQNDHERTNWPWRDWVIKSFRDNQPFDEFTIEQLAGDMLPDATPQQRLASAFNRNHRQNSEGGALAEEFLVENVIDRVETTSTVWLGLTTGCARCHDHKYDPISQREFFQLYAFFNNIGEQGIGKGIDTHPILNIGSPLNPRPADLQAKLDQATKVLQEEKQNASERFDSWFEKQHSVALASTNDWSPANLIRSNFVKKDGGKGSFKKLPDNSYLLEGAGDQATTYELMINPGDRKAITGVRIDAMPGSFLRGFDKSGDGSFILNEVEFSYSSRTGNKRGTLKVREAAADEESSSGIAMNSVDGREETGWEVESDAGEKVSVYYIFENPVPTDNDYRITVKLRFNTDEPHQNIKRFRVLVTEKAQPSTREPLAVSSKIFEALRLAKADLTESQAELLRKYHQSVDPGLMDVRYNEQLVQAELTRKGYGNVPVMVMEEKSGARSPAYLLNRGQYDDPDKSEELPRGVIEAIFQGDKQPGDRLELARWIVSRDNPITARVVVNRMWQHLMGVGLVKTTEDFGSQAEMPSHPELLDWLAVEFIDSGWDTKAMYKLIATSHAFRQSSRSSAKLNEVDPENRLLARGPRYRLDGFAIRDLALNASGLLNPTLGGAPVKPYQPAGLWESVAANKGEGYRTSTGKDLYRKSMYSYWKRAVNPPRQVIFDSSSREVCNVRHKVTNTPLQALALMNDETFVEAARHLAARGIREGGSDVAGRLNHIYHLATGYRPDSAQIAIFTGNFQHFLAHFTEHPSEATDFLSIGESPRDESIDLAEHAAYTAVSHLILNLDETITLE</sequence>
<keyword evidence="3 4" id="KW-0408">Iron</keyword>
<dbReference type="SUPFAM" id="SSF46626">
    <property type="entry name" value="Cytochrome c"/>
    <property type="match status" value="1"/>
</dbReference>
<dbReference type="RefSeq" id="WP_386818989.1">
    <property type="nucleotide sequence ID" value="NZ_JBHUIT010000003.1"/>
</dbReference>
<dbReference type="InterPro" id="IPR036909">
    <property type="entry name" value="Cyt_c-like_dom_sf"/>
</dbReference>
<evidence type="ECO:0000256" key="1">
    <source>
        <dbReference type="ARBA" id="ARBA00022617"/>
    </source>
</evidence>
<protein>
    <submittedName>
        <fullName evidence="7">DUF1553 domain-containing protein</fullName>
    </submittedName>
</protein>
<proteinExistence type="predicted"/>
<gene>
    <name evidence="7" type="ORF">ACFSSA_05245</name>
</gene>
<evidence type="ECO:0000313" key="7">
    <source>
        <dbReference type="EMBL" id="MFD2256075.1"/>
    </source>
</evidence>
<dbReference type="InterPro" id="IPR022655">
    <property type="entry name" value="DUF1553"/>
</dbReference>
<evidence type="ECO:0000256" key="5">
    <source>
        <dbReference type="SAM" id="MobiDB-lite"/>
    </source>
</evidence>
<dbReference type="Pfam" id="PF07583">
    <property type="entry name" value="PSCyt2"/>
    <property type="match status" value="1"/>
</dbReference>
<evidence type="ECO:0000256" key="3">
    <source>
        <dbReference type="ARBA" id="ARBA00023004"/>
    </source>
</evidence>
<keyword evidence="1 4" id="KW-0349">Heme</keyword>
<keyword evidence="2 4" id="KW-0479">Metal-binding</keyword>
<name>A0ABW5D8U8_9BACT</name>
<evidence type="ECO:0000256" key="4">
    <source>
        <dbReference type="PROSITE-ProRule" id="PRU00433"/>
    </source>
</evidence>
<evidence type="ECO:0000313" key="8">
    <source>
        <dbReference type="Proteomes" id="UP001597375"/>
    </source>
</evidence>
<organism evidence="7 8">
    <name type="scientific">Luteolibacter algae</name>
    <dbReference type="NCBI Taxonomy" id="454151"/>
    <lineage>
        <taxon>Bacteria</taxon>
        <taxon>Pseudomonadati</taxon>
        <taxon>Verrucomicrobiota</taxon>
        <taxon>Verrucomicrobiia</taxon>
        <taxon>Verrucomicrobiales</taxon>
        <taxon>Verrucomicrobiaceae</taxon>
        <taxon>Luteolibacter</taxon>
    </lineage>
</organism>
<reference evidence="8" key="1">
    <citation type="journal article" date="2019" name="Int. J. Syst. Evol. Microbiol.">
        <title>The Global Catalogue of Microorganisms (GCM) 10K type strain sequencing project: providing services to taxonomists for standard genome sequencing and annotation.</title>
        <authorList>
            <consortium name="The Broad Institute Genomics Platform"/>
            <consortium name="The Broad Institute Genome Sequencing Center for Infectious Disease"/>
            <person name="Wu L."/>
            <person name="Ma J."/>
        </authorList>
    </citation>
    <scope>NUCLEOTIDE SEQUENCE [LARGE SCALE GENOMIC DNA]</scope>
    <source>
        <strain evidence="8">CGMCC 4.7106</strain>
    </source>
</reference>
<dbReference type="PROSITE" id="PS51007">
    <property type="entry name" value="CYTC"/>
    <property type="match status" value="1"/>
</dbReference>
<comment type="caution">
    <text evidence="7">The sequence shown here is derived from an EMBL/GenBank/DDBJ whole genome shotgun (WGS) entry which is preliminary data.</text>
</comment>
<dbReference type="PANTHER" id="PTHR35889:SF3">
    <property type="entry name" value="F-BOX DOMAIN-CONTAINING PROTEIN"/>
    <property type="match status" value="1"/>
</dbReference>
<dbReference type="InterPro" id="IPR011444">
    <property type="entry name" value="DUF1549"/>
</dbReference>
<dbReference type="Proteomes" id="UP001597375">
    <property type="component" value="Unassembled WGS sequence"/>
</dbReference>
<dbReference type="PANTHER" id="PTHR35889">
    <property type="entry name" value="CYCLOINULO-OLIGOSACCHARIDE FRUCTANOTRANSFERASE-RELATED"/>
    <property type="match status" value="1"/>
</dbReference>
<accession>A0ABW5D8U8</accession>
<feature type="domain" description="Cytochrome c" evidence="6">
    <location>
        <begin position="155"/>
        <end position="293"/>
    </location>
</feature>
<evidence type="ECO:0000256" key="2">
    <source>
        <dbReference type="ARBA" id="ARBA00022723"/>
    </source>
</evidence>
<dbReference type="EMBL" id="JBHUIT010000003">
    <property type="protein sequence ID" value="MFD2256075.1"/>
    <property type="molecule type" value="Genomic_DNA"/>
</dbReference>
<keyword evidence="8" id="KW-1185">Reference proteome</keyword>
<dbReference type="InterPro" id="IPR009056">
    <property type="entry name" value="Cyt_c-like_dom"/>
</dbReference>
<dbReference type="Pfam" id="PF07635">
    <property type="entry name" value="PSCyt1"/>
    <property type="match status" value="1"/>
</dbReference>
<feature type="region of interest" description="Disordered" evidence="5">
    <location>
        <begin position="659"/>
        <end position="679"/>
    </location>
</feature>
<dbReference type="InterPro" id="IPR011429">
    <property type="entry name" value="Cyt_c_Planctomycete-type"/>
</dbReference>